<comment type="caution">
    <text evidence="2">The sequence shown here is derived from an EMBL/GenBank/DDBJ whole genome shotgun (WGS) entry which is preliminary data.</text>
</comment>
<evidence type="ECO:0000313" key="2">
    <source>
        <dbReference type="EMBL" id="GIU42930.1"/>
    </source>
</evidence>
<protein>
    <recommendedName>
        <fullName evidence="1">DUF1281 domain-containing protein</fullName>
    </recommendedName>
</protein>
<gene>
    <name evidence="2" type="ORF">TUM4438_10660</name>
</gene>
<accession>A0ABQ4P5Z2</accession>
<dbReference type="InterPro" id="IPR009694">
    <property type="entry name" value="DUF1281"/>
</dbReference>
<keyword evidence="3" id="KW-1185">Reference proteome</keyword>
<dbReference type="Proteomes" id="UP000887104">
    <property type="component" value="Unassembled WGS sequence"/>
</dbReference>
<dbReference type="Gene3D" id="1.10.3530.10">
    <property type="entry name" value="Api92-like"/>
    <property type="match status" value="1"/>
</dbReference>
<reference evidence="2" key="1">
    <citation type="submission" date="2021-05" db="EMBL/GenBank/DDBJ databases">
        <title>Molecular characterization for Shewanella algae harboring chromosomal blaOXA-55-like strains isolated from clinical and environment sample.</title>
        <authorList>
            <person name="Ohama Y."/>
            <person name="Aoki K."/>
            <person name="Harada S."/>
            <person name="Moriya K."/>
            <person name="Ishii Y."/>
            <person name="Tateda K."/>
        </authorList>
    </citation>
    <scope>NUCLEOTIDE SEQUENCE</scope>
    <source>
        <strain evidence="2">JCM 11563</strain>
    </source>
</reference>
<feature type="domain" description="DUF1281" evidence="1">
    <location>
        <begin position="33"/>
        <end position="208"/>
    </location>
</feature>
<dbReference type="InterPro" id="IPR023136">
    <property type="entry name" value="Api92-like_dom_sf"/>
</dbReference>
<proteinExistence type="predicted"/>
<dbReference type="RefSeq" id="WP_220780148.1">
    <property type="nucleotide sequence ID" value="NZ_BPEY01000012.1"/>
</dbReference>
<sequence>MPNWCANRLAISGTVENISKLNGIFSGEQRLLHVQAIAASRKMFFAGVGGLLMPTSACVYTPFPDLIQGTGERTIANTAFTRWLDLLSHNVELTDDISLEIIELFRLTGLSNIVWGSINRTKRCKMKVLFNQKRFDWTGFFTQVNISDFWTALDVEASKSDYSLSSYFDMSLIIPPRLAVEINGFNGGLLSGVSSGYDDSCLRYDTKWRGADIDLVSSSAEGITIDYDTAWSPNLAVSEQISMLFNCSVTHYFAESGCAFCGCSIFNNGVLSNATCDELEYSDEENHDGYHDIVGPSYILNNMSHFGG</sequence>
<dbReference type="Gene3D" id="3.30.70.1270">
    <property type="entry name" value="Api92-like domains"/>
    <property type="match status" value="1"/>
</dbReference>
<dbReference type="SUPFAM" id="SSF160940">
    <property type="entry name" value="Api92-like"/>
    <property type="match status" value="1"/>
</dbReference>
<dbReference type="EMBL" id="BPEY01000012">
    <property type="protein sequence ID" value="GIU42930.1"/>
    <property type="molecule type" value="Genomic_DNA"/>
</dbReference>
<dbReference type="Pfam" id="PF06924">
    <property type="entry name" value="DUF1281"/>
    <property type="match status" value="1"/>
</dbReference>
<evidence type="ECO:0000313" key="3">
    <source>
        <dbReference type="Proteomes" id="UP000887104"/>
    </source>
</evidence>
<name>A0ABQ4P5Z2_9GAMM</name>
<evidence type="ECO:0000259" key="1">
    <source>
        <dbReference type="Pfam" id="PF06924"/>
    </source>
</evidence>
<organism evidence="2 3">
    <name type="scientific">Shewanella sairae</name>
    <dbReference type="NCBI Taxonomy" id="190310"/>
    <lineage>
        <taxon>Bacteria</taxon>
        <taxon>Pseudomonadati</taxon>
        <taxon>Pseudomonadota</taxon>
        <taxon>Gammaproteobacteria</taxon>
        <taxon>Alteromonadales</taxon>
        <taxon>Shewanellaceae</taxon>
        <taxon>Shewanella</taxon>
    </lineage>
</organism>